<protein>
    <submittedName>
        <fullName evidence="5">Helix-turn-helix transcriptional regulator</fullName>
    </submittedName>
</protein>
<organism evidence="5">
    <name type="scientific">Methyloraptor flagellatus</name>
    <dbReference type="NCBI Taxonomy" id="3162530"/>
    <lineage>
        <taxon>Bacteria</taxon>
        <taxon>Pseudomonadati</taxon>
        <taxon>Pseudomonadota</taxon>
        <taxon>Alphaproteobacteria</taxon>
        <taxon>Hyphomicrobiales</taxon>
        <taxon>Ancalomicrobiaceae</taxon>
        <taxon>Methyloraptor</taxon>
    </lineage>
</organism>
<gene>
    <name evidence="5" type="ORF">ABS361_13000</name>
</gene>
<dbReference type="PROSITE" id="PS01124">
    <property type="entry name" value="HTH_ARAC_FAMILY_2"/>
    <property type="match status" value="1"/>
</dbReference>
<dbReference type="GO" id="GO:0003700">
    <property type="term" value="F:DNA-binding transcription factor activity"/>
    <property type="evidence" value="ECO:0007669"/>
    <property type="project" value="InterPro"/>
</dbReference>
<dbReference type="InterPro" id="IPR018060">
    <property type="entry name" value="HTH_AraC"/>
</dbReference>
<dbReference type="PANTHER" id="PTHR47894">
    <property type="entry name" value="HTH-TYPE TRANSCRIPTIONAL REGULATOR GADX"/>
    <property type="match status" value="1"/>
</dbReference>
<dbReference type="AlphaFoldDB" id="A0AAU7X513"/>
<evidence type="ECO:0000256" key="1">
    <source>
        <dbReference type="ARBA" id="ARBA00023015"/>
    </source>
</evidence>
<evidence type="ECO:0000256" key="2">
    <source>
        <dbReference type="ARBA" id="ARBA00023125"/>
    </source>
</evidence>
<dbReference type="Gene3D" id="1.10.10.60">
    <property type="entry name" value="Homeodomain-like"/>
    <property type="match status" value="1"/>
</dbReference>
<sequence>MSDHHLLPAPLATEPALPILHGQVRQASAGSFRRLFIAHPALIVVRSGVKQIAVEGAEPIRAGVGEAVALSGGTAVDVTNLTPPDDIYRAEVFTFTEHAGIDPVVPNARSFGRITTAAGVGDCLERCRAAADPTTDLPAALRGHWARELLLWIAAAGVALGDLGRTSVAVAIRRALIADPARDWHTEAVLDHLARRGLAMSAATLRRRLADEGTSLTDLVTDTRMSVALDRLQTTAAPITAIALDVGYDSPSRFAARFKARFDLPPSAIRQRSDARERIGTTIERDGAAAAMVE</sequence>
<evidence type="ECO:0000259" key="4">
    <source>
        <dbReference type="PROSITE" id="PS01124"/>
    </source>
</evidence>
<keyword evidence="3" id="KW-0804">Transcription</keyword>
<dbReference type="GO" id="GO:0000976">
    <property type="term" value="F:transcription cis-regulatory region binding"/>
    <property type="evidence" value="ECO:0007669"/>
    <property type="project" value="TreeGrafter"/>
</dbReference>
<reference evidence="5" key="1">
    <citation type="submission" date="2024-06" db="EMBL/GenBank/DDBJ databases">
        <title>Methylostella associata gen. nov., sp. nov., a novel Ancalomicrobiaceae-affiliated facultatively methylotrophic bacteria that feed on methanotrophs of the genus Methylococcus.</title>
        <authorList>
            <person name="Saltykova V."/>
            <person name="Danilova O.V."/>
            <person name="Oshkin I.Y."/>
            <person name="Belova S.E."/>
            <person name="Pimenov N.V."/>
            <person name="Dedysh S.N."/>
        </authorList>
    </citation>
    <scope>NUCLEOTIDE SEQUENCE</scope>
    <source>
        <strain evidence="5">S20</strain>
    </source>
</reference>
<dbReference type="InterPro" id="IPR018062">
    <property type="entry name" value="HTH_AraC-typ_CS"/>
</dbReference>
<name>A0AAU7X513_9HYPH</name>
<dbReference type="SMART" id="SM00342">
    <property type="entry name" value="HTH_ARAC"/>
    <property type="match status" value="1"/>
</dbReference>
<dbReference type="KEGG" id="mflg:ABS361_13000"/>
<proteinExistence type="predicted"/>
<dbReference type="RefSeq" id="WP_407048125.1">
    <property type="nucleotide sequence ID" value="NZ_CP158568.1"/>
</dbReference>
<dbReference type="PROSITE" id="PS00041">
    <property type="entry name" value="HTH_ARAC_FAMILY_1"/>
    <property type="match status" value="1"/>
</dbReference>
<feature type="domain" description="HTH araC/xylS-type" evidence="4">
    <location>
        <begin position="198"/>
        <end position="272"/>
    </location>
</feature>
<dbReference type="PANTHER" id="PTHR47894:SF4">
    <property type="entry name" value="HTH-TYPE TRANSCRIPTIONAL REGULATOR GADX"/>
    <property type="match status" value="1"/>
</dbReference>
<dbReference type="GO" id="GO:0005829">
    <property type="term" value="C:cytosol"/>
    <property type="evidence" value="ECO:0007669"/>
    <property type="project" value="TreeGrafter"/>
</dbReference>
<evidence type="ECO:0000256" key="3">
    <source>
        <dbReference type="ARBA" id="ARBA00023163"/>
    </source>
</evidence>
<dbReference type="InterPro" id="IPR009057">
    <property type="entry name" value="Homeodomain-like_sf"/>
</dbReference>
<accession>A0AAU7X513</accession>
<dbReference type="SUPFAM" id="SSF46689">
    <property type="entry name" value="Homeodomain-like"/>
    <property type="match status" value="1"/>
</dbReference>
<evidence type="ECO:0000313" key="5">
    <source>
        <dbReference type="EMBL" id="XBY43023.1"/>
    </source>
</evidence>
<dbReference type="EMBL" id="CP158568">
    <property type="protein sequence ID" value="XBY43023.1"/>
    <property type="molecule type" value="Genomic_DNA"/>
</dbReference>
<keyword evidence="1" id="KW-0805">Transcription regulation</keyword>
<dbReference type="Pfam" id="PF12833">
    <property type="entry name" value="HTH_18"/>
    <property type="match status" value="1"/>
</dbReference>
<keyword evidence="2" id="KW-0238">DNA-binding</keyword>